<dbReference type="Proteomes" id="UP000638043">
    <property type="component" value="Unassembled WGS sequence"/>
</dbReference>
<organism evidence="3 4">
    <name type="scientific">Microbacterium nanhaiense</name>
    <dbReference type="NCBI Taxonomy" id="1301026"/>
    <lineage>
        <taxon>Bacteria</taxon>
        <taxon>Bacillati</taxon>
        <taxon>Actinomycetota</taxon>
        <taxon>Actinomycetes</taxon>
        <taxon>Micrococcales</taxon>
        <taxon>Microbacteriaceae</taxon>
        <taxon>Microbacterium</taxon>
    </lineage>
</organism>
<evidence type="ECO:0000313" key="3">
    <source>
        <dbReference type="EMBL" id="GGO59874.1"/>
    </source>
</evidence>
<feature type="region of interest" description="Disordered" evidence="1">
    <location>
        <begin position="1"/>
        <end position="20"/>
    </location>
</feature>
<comment type="caution">
    <text evidence="3">The sequence shown here is derived from an EMBL/GenBank/DDBJ whole genome shotgun (WGS) entry which is preliminary data.</text>
</comment>
<dbReference type="Pfam" id="PF18135">
    <property type="entry name" value="Type_ISP_C"/>
    <property type="match status" value="1"/>
</dbReference>
<dbReference type="InterPro" id="IPR041635">
    <property type="entry name" value="Type_ISP_LLaBIII_C"/>
</dbReference>
<name>A0ABQ2MWZ1_9MICO</name>
<proteinExistence type="predicted"/>
<protein>
    <recommendedName>
        <fullName evidence="2">Type ISP restriction-modification enzyme LLaBIII C-terminal specificity domain-containing protein</fullName>
    </recommendedName>
</protein>
<evidence type="ECO:0000313" key="4">
    <source>
        <dbReference type="Proteomes" id="UP000638043"/>
    </source>
</evidence>
<accession>A0ABQ2MWZ1</accession>
<gene>
    <name evidence="3" type="ORF">GCM10010910_03890</name>
</gene>
<feature type="domain" description="Type ISP restriction-modification enzyme LLaBIII C-terminal specificity" evidence="2">
    <location>
        <begin position="32"/>
        <end position="395"/>
    </location>
</feature>
<dbReference type="EMBL" id="BMMQ01000001">
    <property type="protein sequence ID" value="GGO59874.1"/>
    <property type="molecule type" value="Genomic_DNA"/>
</dbReference>
<evidence type="ECO:0000256" key="1">
    <source>
        <dbReference type="SAM" id="MobiDB-lite"/>
    </source>
</evidence>
<keyword evidence="4" id="KW-1185">Reference proteome</keyword>
<reference evidence="4" key="1">
    <citation type="journal article" date="2019" name="Int. J. Syst. Evol. Microbiol.">
        <title>The Global Catalogue of Microorganisms (GCM) 10K type strain sequencing project: providing services to taxonomists for standard genome sequencing and annotation.</title>
        <authorList>
            <consortium name="The Broad Institute Genomics Platform"/>
            <consortium name="The Broad Institute Genome Sequencing Center for Infectious Disease"/>
            <person name="Wu L."/>
            <person name="Ma J."/>
        </authorList>
    </citation>
    <scope>NUCLEOTIDE SEQUENCE [LARGE SCALE GENOMIC DNA]</scope>
    <source>
        <strain evidence="4">CGMCC 4.7181</strain>
    </source>
</reference>
<evidence type="ECO:0000259" key="2">
    <source>
        <dbReference type="Pfam" id="PF18135"/>
    </source>
</evidence>
<sequence length="419" mass="46941">MTPNAEGDWINQRDPNYEKYPPMSSKTAGMSIFSSGGMGIATSRDSWVYSPSTAQLGATVAKLVGGYNSALEGWVSQGAPEPASDFLPNDPKIINWSAGLRKRLLARRALADADFGASLALYRPFNKVWVTRNLELIERPAAIDRYFKGSHEGQLGIYQVGSGSAVPFSVIVTNAIPDLHVTGAGSGGQFFARYSYTHLDSNSLFDQPERVDNITDWALDQYRDVYGPQVTKDDIFFYVYGLLHSTEYRERYAADLKKQLPRIPMVSGRERFEAFVTAGRTLSELHIGYEDIEPHQLTEVVSIAAPTDEYERFSVKKMKYGGKAGAWDKTRIRYNDFIDIEGIPVEAQEYMLGSRSGLDWIIERYQVKTDKASGIVNDPNDWSREHEQSRYIIDLIGRITALSLKTMEIVNGLPTLEID</sequence>